<organism evidence="2 3">
    <name type="scientific">uncultured phage_MedDCM-OCT-S39-C11</name>
    <dbReference type="NCBI Taxonomy" id="2740805"/>
    <lineage>
        <taxon>Viruses</taxon>
        <taxon>Duplodnaviria</taxon>
        <taxon>Heunggongvirae</taxon>
        <taxon>Uroviricota</taxon>
        <taxon>Caudoviricetes</taxon>
        <taxon>Autographivirales</taxon>
        <taxon>Krakvirus</taxon>
        <taxon>Krakvirus S39C11</taxon>
    </lineage>
</organism>
<evidence type="ECO:0000313" key="2">
    <source>
        <dbReference type="EMBL" id="BAQ94500.1"/>
    </source>
</evidence>
<evidence type="ECO:0000313" key="3">
    <source>
        <dbReference type="Proteomes" id="UP000505326"/>
    </source>
</evidence>
<feature type="region of interest" description="Disordered" evidence="1">
    <location>
        <begin position="493"/>
        <end position="512"/>
    </location>
</feature>
<keyword evidence="3" id="KW-1185">Reference proteome</keyword>
<dbReference type="RefSeq" id="YP_009777997.1">
    <property type="nucleotide sequence ID" value="NC_047708.1"/>
</dbReference>
<feature type="compositionally biased region" description="Pro residues" evidence="1">
    <location>
        <begin position="496"/>
        <end position="505"/>
    </location>
</feature>
<evidence type="ECO:0000256" key="1">
    <source>
        <dbReference type="SAM" id="MobiDB-lite"/>
    </source>
</evidence>
<dbReference type="GeneID" id="55412291"/>
<feature type="region of interest" description="Disordered" evidence="1">
    <location>
        <begin position="792"/>
        <end position="814"/>
    </location>
</feature>
<proteinExistence type="predicted"/>
<feature type="region of interest" description="Disordered" evidence="1">
    <location>
        <begin position="536"/>
        <end position="571"/>
    </location>
</feature>
<accession>A0A6S4PAW3</accession>
<name>A0A6S4PAW3_9CAUD</name>
<reference evidence="2 3" key="1">
    <citation type="journal article" date="2013" name="PLoS Genet.">
        <title>Expanding the Marine Virosphere Using Metagenomics.</title>
        <authorList>
            <person name="Mizuno C.M."/>
            <person name="Rodriguez-Valera F."/>
            <person name="Kimes N.E."/>
            <person name="Ghai R."/>
        </authorList>
    </citation>
    <scope>NUCLEOTIDE SEQUENCE [LARGE SCALE GENOMIC DNA]</scope>
    <source>
        <strain evidence="2">UvMED-CGR-U-MedDCM-OCT-S39-C11</strain>
    </source>
</reference>
<protein>
    <submittedName>
        <fullName evidence="2">LysM domain-containing protein</fullName>
    </submittedName>
</protein>
<dbReference type="Proteomes" id="UP000505326">
    <property type="component" value="Segment"/>
</dbReference>
<feature type="compositionally biased region" description="Polar residues" evidence="1">
    <location>
        <begin position="16"/>
        <end position="48"/>
    </location>
</feature>
<dbReference type="KEGG" id="vg:55412291"/>
<dbReference type="EMBL" id="AP013549">
    <property type="protein sequence ID" value="BAQ94500.1"/>
    <property type="molecule type" value="Genomic_DNA"/>
</dbReference>
<feature type="region of interest" description="Disordered" evidence="1">
    <location>
        <begin position="1"/>
        <end position="48"/>
    </location>
</feature>
<feature type="compositionally biased region" description="Basic and acidic residues" evidence="1">
    <location>
        <begin position="536"/>
        <end position="562"/>
    </location>
</feature>
<sequence length="990" mass="107878">MSSSYGRPGIGRVNVTPGSTRTSKPSVSLPSGSTVTPNATYRDNRSPQTAFSNKMQDAKLVGDFLNFFTDTVQPQITAAIDRSAQKEAQKVIDAFPSGDITSTGSEEYQDAYNSLSNRAKTFVTEARAATAVASYPAALEGAYAAEPILTSPGDSPEQIELRAQAQARARANARTAVGLDKLPTYQLAVNSDSLAKADGVVSGQAYRMRMDKQAQLNEVALIQAGGVAIAKGFKDLRIASAADTMGDQPATVGTRKVLEATVAEIGQNFGPLRQAQILAGSIQQAITKTNDPEERLELIQTLKEQTVAPLMDANGNTDILDVPLTQAGTTIRMVLEDYEAPAIKASDKAVIGRFQLKLFQLEQEGKYSEMLDHAMSHLELLDDPANISVLIRAYKQSQNIVETQEMIAAGFKMEERYIDGGSTRETATGLFKEMITAPPGTYTKKDIEEMGRRASLGGPQGSPLEPARKEYNSIAQIQRNDTDVRFTEFYGYAQSPPAPGKPVPPATNGGNYTATGQAQRAIFDELVRAKYYEKWQQRDPTKWDPEQARRDAMKEVVGEQREGAGAGSVQAQTPKSSYVAFANNSFEVLSQVAQRNGNRLGADSIPKEALVPEVYKTWTDENPGKSFDSLTGRQKESLLARSIQHFEKYNPTTGSYEKYTEKEALDAARNMLDEAEKRSTRMPAANSQRIPKTVPVQPVDENEDKYISPAQKAASELLERSVDYIQKDAGKETDIPLYEGVKRWFNGGGLGPQSMSYVNGFLNMVTGAAPATAQELSYNTPDALQALRQSWSTGQRGLSTPPMPQVPASTPVRPVPTAVSNDQHELFVMVGVAEGTRTAAGGYTQAYYGHSDPGDGNWNRGTVSGGRGTSMSPGMVDQRWMGILTGVQQRMRPFLIVYGLQPGTQGYNRVMFNMLDLEVQSPAAARDFAGKLPQMQASGWTVEAIAKARADSFINPQTGRLEASGFGNSYQRLIQDQRSRAGVYDYRRRM</sequence>